<gene>
    <name evidence="2" type="ORF">F2Q68_00016285</name>
</gene>
<evidence type="ECO:0000256" key="1">
    <source>
        <dbReference type="SAM" id="MobiDB-lite"/>
    </source>
</evidence>
<sequence length="392" mass="43382">MSTDDTDNVYTPLNGGRGTDLHTPAADVSAANAPANAAALEEFKKMFATYEKRSEEHDKLVSTLTKQVETLTARTRAIRPRGTTKVRGKRLNFATPLNRPGAAQERSSGRNPSEKSPVEKGNSESPPPPAKVSEDNGVEQVDISLGSRSTCSTPLSSERIQVDLLDSVVLQVDLDPSDVSNNTDEDVDRHPWRTRSRFTRESSPFDKPMTEEEEILYWNEQEELAEKQTELTRKLQGAHDYAISSDQGQTTGNTWTRNQGYDENTFCEFHQSRGHSTTNCKVLGARLAAKLLAGELSEVTSVKDLILETDRPPKPDRNLPAERSPQRNQSGDKRGRRPDDKGNDNNRRRVNMIIGGSQFCNDTVSILMRTSTDIQGGPEADSLGKALRSTNQ</sequence>
<feature type="region of interest" description="Disordered" evidence="1">
    <location>
        <begin position="1"/>
        <end position="24"/>
    </location>
</feature>
<feature type="compositionally biased region" description="Basic and acidic residues" evidence="1">
    <location>
        <begin position="330"/>
        <end position="347"/>
    </location>
</feature>
<proteinExistence type="predicted"/>
<dbReference type="Proteomes" id="UP000712281">
    <property type="component" value="Unassembled WGS sequence"/>
</dbReference>
<feature type="region of interest" description="Disordered" evidence="1">
    <location>
        <begin position="306"/>
        <end position="354"/>
    </location>
</feature>
<feature type="region of interest" description="Disordered" evidence="1">
    <location>
        <begin position="79"/>
        <end position="137"/>
    </location>
</feature>
<comment type="caution">
    <text evidence="2">The sequence shown here is derived from an EMBL/GenBank/DDBJ whole genome shotgun (WGS) entry which is preliminary data.</text>
</comment>
<protein>
    <submittedName>
        <fullName evidence="2">Uncharacterized protein</fullName>
    </submittedName>
</protein>
<organism evidence="2 3">
    <name type="scientific">Brassica cretica</name>
    <name type="common">Mustard</name>
    <dbReference type="NCBI Taxonomy" id="69181"/>
    <lineage>
        <taxon>Eukaryota</taxon>
        <taxon>Viridiplantae</taxon>
        <taxon>Streptophyta</taxon>
        <taxon>Embryophyta</taxon>
        <taxon>Tracheophyta</taxon>
        <taxon>Spermatophyta</taxon>
        <taxon>Magnoliopsida</taxon>
        <taxon>eudicotyledons</taxon>
        <taxon>Gunneridae</taxon>
        <taxon>Pentapetalae</taxon>
        <taxon>rosids</taxon>
        <taxon>malvids</taxon>
        <taxon>Brassicales</taxon>
        <taxon>Brassicaceae</taxon>
        <taxon>Brassiceae</taxon>
        <taxon>Brassica</taxon>
    </lineage>
</organism>
<evidence type="ECO:0000313" key="3">
    <source>
        <dbReference type="Proteomes" id="UP000712281"/>
    </source>
</evidence>
<reference evidence="2" key="1">
    <citation type="submission" date="2019-12" db="EMBL/GenBank/DDBJ databases">
        <title>Genome sequencing and annotation of Brassica cretica.</title>
        <authorList>
            <person name="Studholme D.J."/>
            <person name="Sarris P.F."/>
        </authorList>
    </citation>
    <scope>NUCLEOTIDE SEQUENCE</scope>
    <source>
        <strain evidence="2">PFS-001/15</strain>
        <tissue evidence="2">Leaf</tissue>
    </source>
</reference>
<feature type="compositionally biased region" description="Basic residues" evidence="1">
    <location>
        <begin position="79"/>
        <end position="90"/>
    </location>
</feature>
<feature type="compositionally biased region" description="Basic and acidic residues" evidence="1">
    <location>
        <begin position="112"/>
        <end position="122"/>
    </location>
</feature>
<dbReference type="EMBL" id="QGKW02001940">
    <property type="protein sequence ID" value="KAF2556103.1"/>
    <property type="molecule type" value="Genomic_DNA"/>
</dbReference>
<name>A0A8S9HDK1_BRACR</name>
<evidence type="ECO:0000313" key="2">
    <source>
        <dbReference type="EMBL" id="KAF2556103.1"/>
    </source>
</evidence>
<dbReference type="AlphaFoldDB" id="A0A8S9HDK1"/>
<feature type="region of interest" description="Disordered" evidence="1">
    <location>
        <begin position="372"/>
        <end position="392"/>
    </location>
</feature>
<accession>A0A8S9HDK1</accession>
<feature type="compositionally biased region" description="Basic and acidic residues" evidence="1">
    <location>
        <begin position="306"/>
        <end position="320"/>
    </location>
</feature>